<feature type="transmembrane region" description="Helical" evidence="1">
    <location>
        <begin position="106"/>
        <end position="129"/>
    </location>
</feature>
<dbReference type="InterPro" id="IPR024787">
    <property type="entry name" value="EcsC"/>
</dbReference>
<evidence type="ECO:0000313" key="2">
    <source>
        <dbReference type="EMBL" id="CAI8722902.1"/>
    </source>
</evidence>
<protein>
    <submittedName>
        <fullName evidence="2">EcsC family protein</fullName>
    </submittedName>
</protein>
<keyword evidence="3" id="KW-1185">Reference proteome</keyword>
<keyword evidence="1" id="KW-0472">Membrane</keyword>
<evidence type="ECO:0000256" key="1">
    <source>
        <dbReference type="SAM" id="Phobius"/>
    </source>
</evidence>
<dbReference type="EMBL" id="OX458333">
    <property type="protein sequence ID" value="CAI8722902.1"/>
    <property type="molecule type" value="Genomic_DNA"/>
</dbReference>
<sequence>MKLEYDCSSPRSGVIELAAEDRRRLREAFRCLEYPSFAAHLAHVVGTPVDKGLKLIPPRWHRHFSRLLQACMARLLDVAVTCLGPRRLRSERYYRRMARTAGVIGGFLGGSALLVELPITTLIMLAAIAEIARSEGEDLNRLETRLAGLEVFALGGRSKVDDAADTGYYGLRLALEAAVKQASRQIAEQGLSRKGAPAISRMILIVSEQFGLTLSEKAAAEMLPLVGAVGGAFINDLFVRHFQSMARSHFVMRRLERRYGRSYIEAEYRKLKSVRHEREVDTSAMAARSA</sequence>
<dbReference type="PANTHER" id="PTHR41260">
    <property type="entry name" value="PROTEIN ECSC"/>
    <property type="match status" value="1"/>
</dbReference>
<proteinExistence type="predicted"/>
<keyword evidence="1" id="KW-0812">Transmembrane</keyword>
<dbReference type="PANTHER" id="PTHR41260:SF1">
    <property type="entry name" value="PROTEIN ECSC"/>
    <property type="match status" value="1"/>
</dbReference>
<dbReference type="RefSeq" id="WP_051331689.1">
    <property type="nucleotide sequence ID" value="NZ_OX458333.1"/>
</dbReference>
<accession>A0ABM9HWG4</accession>
<name>A0ABM9HWG4_9GAMM</name>
<gene>
    <name evidence="2" type="ORF">MSZNOR_0129</name>
</gene>
<keyword evidence="1" id="KW-1133">Transmembrane helix</keyword>
<dbReference type="Proteomes" id="UP001162030">
    <property type="component" value="Chromosome"/>
</dbReference>
<reference evidence="2 3" key="1">
    <citation type="submission" date="2023-03" db="EMBL/GenBank/DDBJ databases">
        <authorList>
            <person name="Pearce D."/>
        </authorList>
    </citation>
    <scope>NUCLEOTIDE SEQUENCE [LARGE SCALE GENOMIC DNA]</scope>
    <source>
        <strain evidence="2">Msz</strain>
    </source>
</reference>
<dbReference type="Pfam" id="PF12787">
    <property type="entry name" value="EcsC"/>
    <property type="match status" value="1"/>
</dbReference>
<evidence type="ECO:0000313" key="3">
    <source>
        <dbReference type="Proteomes" id="UP001162030"/>
    </source>
</evidence>
<organism evidence="2 3">
    <name type="scientific">Methylocaldum szegediense</name>
    <dbReference type="NCBI Taxonomy" id="73780"/>
    <lineage>
        <taxon>Bacteria</taxon>
        <taxon>Pseudomonadati</taxon>
        <taxon>Pseudomonadota</taxon>
        <taxon>Gammaproteobacteria</taxon>
        <taxon>Methylococcales</taxon>
        <taxon>Methylococcaceae</taxon>
        <taxon>Methylocaldum</taxon>
    </lineage>
</organism>